<keyword evidence="2" id="KW-0812">Transmembrane</keyword>
<dbReference type="InterPro" id="IPR023395">
    <property type="entry name" value="MCP_dom_sf"/>
</dbReference>
<dbReference type="Proteomes" id="UP000053989">
    <property type="component" value="Unassembled WGS sequence"/>
</dbReference>
<evidence type="ECO:0000256" key="4">
    <source>
        <dbReference type="ARBA" id="ARBA00023136"/>
    </source>
</evidence>
<comment type="subcellular location">
    <subcellularLocation>
        <location evidence="1">Membrane</location>
    </subcellularLocation>
</comment>
<name>A0A0C3EEK1_9AGAM</name>
<dbReference type="EMBL" id="KN822018">
    <property type="protein sequence ID" value="KIM66336.1"/>
    <property type="molecule type" value="Genomic_DNA"/>
</dbReference>
<evidence type="ECO:0000256" key="3">
    <source>
        <dbReference type="ARBA" id="ARBA00022989"/>
    </source>
</evidence>
<reference evidence="6" key="2">
    <citation type="submission" date="2015-01" db="EMBL/GenBank/DDBJ databases">
        <title>Evolutionary Origins and Diversification of the Mycorrhizal Mutualists.</title>
        <authorList>
            <consortium name="DOE Joint Genome Institute"/>
            <consortium name="Mycorrhizal Genomics Consortium"/>
            <person name="Kohler A."/>
            <person name="Kuo A."/>
            <person name="Nagy L.G."/>
            <person name="Floudas D."/>
            <person name="Copeland A."/>
            <person name="Barry K.W."/>
            <person name="Cichocki N."/>
            <person name="Veneault-Fourrey C."/>
            <person name="LaButti K."/>
            <person name="Lindquist E.A."/>
            <person name="Lipzen A."/>
            <person name="Lundell T."/>
            <person name="Morin E."/>
            <person name="Murat C."/>
            <person name="Riley R."/>
            <person name="Ohm R."/>
            <person name="Sun H."/>
            <person name="Tunlid A."/>
            <person name="Henrissat B."/>
            <person name="Grigoriev I.V."/>
            <person name="Hibbett D.S."/>
            <person name="Martin F."/>
        </authorList>
    </citation>
    <scope>NUCLEOTIDE SEQUENCE [LARGE SCALE GENOMIC DNA]</scope>
    <source>
        <strain evidence="6">Foug A</strain>
    </source>
</reference>
<dbReference type="AlphaFoldDB" id="A0A0C3EEK1"/>
<evidence type="ECO:0000256" key="1">
    <source>
        <dbReference type="ARBA" id="ARBA00004370"/>
    </source>
</evidence>
<accession>A0A0C3EEK1</accession>
<dbReference type="STRING" id="1036808.A0A0C3EEK1"/>
<keyword evidence="3" id="KW-1133">Transmembrane helix</keyword>
<dbReference type="OrthoDB" id="270584at2759"/>
<keyword evidence="6" id="KW-1185">Reference proteome</keyword>
<dbReference type="GO" id="GO:0016020">
    <property type="term" value="C:membrane"/>
    <property type="evidence" value="ECO:0007669"/>
    <property type="project" value="UniProtKB-SubCell"/>
</dbReference>
<dbReference type="SUPFAM" id="SSF103506">
    <property type="entry name" value="Mitochondrial carrier"/>
    <property type="match status" value="1"/>
</dbReference>
<evidence type="ECO:0000256" key="2">
    <source>
        <dbReference type="ARBA" id="ARBA00022692"/>
    </source>
</evidence>
<evidence type="ECO:0000313" key="5">
    <source>
        <dbReference type="EMBL" id="KIM66336.1"/>
    </source>
</evidence>
<organism evidence="5 6">
    <name type="scientific">Scleroderma citrinum Foug A</name>
    <dbReference type="NCBI Taxonomy" id="1036808"/>
    <lineage>
        <taxon>Eukaryota</taxon>
        <taxon>Fungi</taxon>
        <taxon>Dikarya</taxon>
        <taxon>Basidiomycota</taxon>
        <taxon>Agaricomycotina</taxon>
        <taxon>Agaricomycetes</taxon>
        <taxon>Agaricomycetidae</taxon>
        <taxon>Boletales</taxon>
        <taxon>Sclerodermatineae</taxon>
        <taxon>Sclerodermataceae</taxon>
        <taxon>Scleroderma</taxon>
    </lineage>
</organism>
<sequence length="123" mass="13841">MKQIFNRSTCRTNMTLHGRIADELTTQARPTFIHAVSHIYQEGAVLRTVSLSSFTVGMIGMIPFAGTSRYRRCSGVVSQTVSYPFEVIRCHTQVGSFKQPDHLDGDYQCYICNIRDKKVSMSG</sequence>
<evidence type="ECO:0000313" key="6">
    <source>
        <dbReference type="Proteomes" id="UP000053989"/>
    </source>
</evidence>
<protein>
    <submittedName>
        <fullName evidence="5">Uncharacterized protein</fullName>
    </submittedName>
</protein>
<keyword evidence="4" id="KW-0472">Membrane</keyword>
<gene>
    <name evidence="5" type="ORF">SCLCIDRAFT_369528</name>
</gene>
<proteinExistence type="predicted"/>
<dbReference type="HOGENOM" id="CLU_2016555_0_0_1"/>
<dbReference type="InParanoid" id="A0A0C3EEK1"/>
<reference evidence="5 6" key="1">
    <citation type="submission" date="2014-04" db="EMBL/GenBank/DDBJ databases">
        <authorList>
            <consortium name="DOE Joint Genome Institute"/>
            <person name="Kuo A."/>
            <person name="Kohler A."/>
            <person name="Nagy L.G."/>
            <person name="Floudas D."/>
            <person name="Copeland A."/>
            <person name="Barry K.W."/>
            <person name="Cichocki N."/>
            <person name="Veneault-Fourrey C."/>
            <person name="LaButti K."/>
            <person name="Lindquist E.A."/>
            <person name="Lipzen A."/>
            <person name="Lundell T."/>
            <person name="Morin E."/>
            <person name="Murat C."/>
            <person name="Sun H."/>
            <person name="Tunlid A."/>
            <person name="Henrissat B."/>
            <person name="Grigoriev I.V."/>
            <person name="Hibbett D.S."/>
            <person name="Martin F."/>
            <person name="Nordberg H.P."/>
            <person name="Cantor M.N."/>
            <person name="Hua S.X."/>
        </authorList>
    </citation>
    <scope>NUCLEOTIDE SEQUENCE [LARGE SCALE GENOMIC DNA]</scope>
    <source>
        <strain evidence="5 6">Foug A</strain>
    </source>
</reference>